<dbReference type="AlphaFoldDB" id="A0AAD9M8G1"/>
<evidence type="ECO:0000259" key="8">
    <source>
        <dbReference type="Pfam" id="PF13813"/>
    </source>
</evidence>
<dbReference type="EMBL" id="MU842822">
    <property type="protein sequence ID" value="KAK2033465.1"/>
    <property type="molecule type" value="Genomic_DNA"/>
</dbReference>
<dbReference type="InterPro" id="IPR032805">
    <property type="entry name" value="Wax_synthase_dom"/>
</dbReference>
<sequence length="397" mass="43710">MWLNNQTATLHLLQLAFEIIFVSSVLLLPRKRTGARLASVTVLSALSYALEQGCLRLITNPHWRAIAAPVCWIQLLSASDIVLIERASSVDFLPQTGNPTGFPAGNRVAVFGAPLLLWNLRRVGTRWAAKNTPPVPQQKLVNFVCQQAATALVAYLVLDILVSAPAPDAALVDQQKETLWNMQALSLEDVIFRVIGTFSFWVSIALLLLVMSNFVALLSVIFGCCGPEECPPLFGPLTSATSIRQFWGATWHQCLRTGLTGHANLVATSIFGVPRGTTLSVYVRLFLVFFLSGLIHHRSDIAVGIEPSNAGSFLFFSLQALGIMVEDGFQAFVDRISSGNRIWIRLPKRSTSVLGGLWLFVFLVWTTPTWLYPRQRLDVDPAMLLPVSVIQTVLDKS</sequence>
<feature type="domain" description="Wax synthase" evidence="8">
    <location>
        <begin position="230"/>
        <end position="317"/>
    </location>
</feature>
<accession>A0AAD9M8G1</accession>
<protein>
    <recommendedName>
        <fullName evidence="8">Wax synthase domain-containing protein</fullName>
    </recommendedName>
</protein>
<evidence type="ECO:0000256" key="1">
    <source>
        <dbReference type="ARBA" id="ARBA00004141"/>
    </source>
</evidence>
<keyword evidence="10" id="KW-1185">Reference proteome</keyword>
<evidence type="ECO:0000256" key="7">
    <source>
        <dbReference type="SAM" id="Phobius"/>
    </source>
</evidence>
<comment type="subcellular location">
    <subcellularLocation>
        <location evidence="1">Membrane</location>
        <topology evidence="1">Multi-pass membrane protein</topology>
    </subcellularLocation>
</comment>
<comment type="caution">
    <text evidence="9">The sequence shown here is derived from an EMBL/GenBank/DDBJ whole genome shotgun (WGS) entry which is preliminary data.</text>
</comment>
<evidence type="ECO:0000313" key="10">
    <source>
        <dbReference type="Proteomes" id="UP001232148"/>
    </source>
</evidence>
<keyword evidence="5 7" id="KW-1133">Transmembrane helix</keyword>
<dbReference type="GO" id="GO:0006629">
    <property type="term" value="P:lipid metabolic process"/>
    <property type="evidence" value="ECO:0007669"/>
    <property type="project" value="InterPro"/>
</dbReference>
<name>A0AAD9M8G1_9PEZI</name>
<keyword evidence="4 7" id="KW-0812">Transmembrane</keyword>
<evidence type="ECO:0000256" key="2">
    <source>
        <dbReference type="ARBA" id="ARBA00007282"/>
    </source>
</evidence>
<dbReference type="InterPro" id="IPR044851">
    <property type="entry name" value="Wax_synthase"/>
</dbReference>
<dbReference type="Proteomes" id="UP001232148">
    <property type="component" value="Unassembled WGS sequence"/>
</dbReference>
<keyword evidence="3" id="KW-0808">Transferase</keyword>
<feature type="transmembrane region" description="Helical" evidence="7">
    <location>
        <begin position="281"/>
        <end position="298"/>
    </location>
</feature>
<keyword evidence="6 7" id="KW-0472">Membrane</keyword>
<dbReference type="PANTHER" id="PTHR31595:SF67">
    <property type="entry name" value="WAX SYNTHASE DOMAIN-CONTAINING PROTEIN"/>
    <property type="match status" value="1"/>
</dbReference>
<reference evidence="9" key="1">
    <citation type="submission" date="2021-06" db="EMBL/GenBank/DDBJ databases">
        <title>Comparative genomics, transcriptomics and evolutionary studies reveal genomic signatures of adaptation to plant cell wall in hemibiotrophic fungi.</title>
        <authorList>
            <consortium name="DOE Joint Genome Institute"/>
            <person name="Baroncelli R."/>
            <person name="Diaz J.F."/>
            <person name="Benocci T."/>
            <person name="Peng M."/>
            <person name="Battaglia E."/>
            <person name="Haridas S."/>
            <person name="Andreopoulos W."/>
            <person name="Labutti K."/>
            <person name="Pangilinan J."/>
            <person name="Floch G.L."/>
            <person name="Makela M.R."/>
            <person name="Henrissat B."/>
            <person name="Grigoriev I.V."/>
            <person name="Crouch J.A."/>
            <person name="De Vries R.P."/>
            <person name="Sukno S.A."/>
            <person name="Thon M.R."/>
        </authorList>
    </citation>
    <scope>NUCLEOTIDE SEQUENCE</scope>
    <source>
        <strain evidence="9">MAFF235873</strain>
    </source>
</reference>
<feature type="transmembrane region" description="Helical" evidence="7">
    <location>
        <begin position="12"/>
        <end position="29"/>
    </location>
</feature>
<evidence type="ECO:0000256" key="6">
    <source>
        <dbReference type="ARBA" id="ARBA00023136"/>
    </source>
</evidence>
<evidence type="ECO:0000313" key="9">
    <source>
        <dbReference type="EMBL" id="KAK2033465.1"/>
    </source>
</evidence>
<comment type="similarity">
    <text evidence="2">Belongs to the wax synthase family.</text>
</comment>
<dbReference type="Pfam" id="PF13813">
    <property type="entry name" value="MBOAT_2"/>
    <property type="match status" value="1"/>
</dbReference>
<gene>
    <name evidence="9" type="ORF">LX32DRAFT_670546</name>
</gene>
<evidence type="ECO:0000256" key="5">
    <source>
        <dbReference type="ARBA" id="ARBA00022989"/>
    </source>
</evidence>
<dbReference type="GO" id="GO:0008374">
    <property type="term" value="F:O-acyltransferase activity"/>
    <property type="evidence" value="ECO:0007669"/>
    <property type="project" value="InterPro"/>
</dbReference>
<evidence type="ECO:0000256" key="4">
    <source>
        <dbReference type="ARBA" id="ARBA00022692"/>
    </source>
</evidence>
<dbReference type="GO" id="GO:0016020">
    <property type="term" value="C:membrane"/>
    <property type="evidence" value="ECO:0007669"/>
    <property type="project" value="UniProtKB-SubCell"/>
</dbReference>
<organism evidence="9 10">
    <name type="scientific">Colletotrichum zoysiae</name>
    <dbReference type="NCBI Taxonomy" id="1216348"/>
    <lineage>
        <taxon>Eukaryota</taxon>
        <taxon>Fungi</taxon>
        <taxon>Dikarya</taxon>
        <taxon>Ascomycota</taxon>
        <taxon>Pezizomycotina</taxon>
        <taxon>Sordariomycetes</taxon>
        <taxon>Hypocreomycetidae</taxon>
        <taxon>Glomerellales</taxon>
        <taxon>Glomerellaceae</taxon>
        <taxon>Colletotrichum</taxon>
        <taxon>Colletotrichum graminicola species complex</taxon>
    </lineage>
</organism>
<feature type="transmembrane region" description="Helical" evidence="7">
    <location>
        <begin position="353"/>
        <end position="372"/>
    </location>
</feature>
<proteinExistence type="inferred from homology"/>
<dbReference type="PANTHER" id="PTHR31595">
    <property type="entry name" value="LONG-CHAIN-ALCOHOL O-FATTY-ACYLTRANSFERASE 3-RELATED"/>
    <property type="match status" value="1"/>
</dbReference>
<evidence type="ECO:0000256" key="3">
    <source>
        <dbReference type="ARBA" id="ARBA00022679"/>
    </source>
</evidence>